<evidence type="ECO:0000256" key="1">
    <source>
        <dbReference type="SAM" id="Phobius"/>
    </source>
</evidence>
<reference evidence="2 3" key="1">
    <citation type="submission" date="2020-08" db="EMBL/GenBank/DDBJ databases">
        <authorList>
            <person name="Koutsovoulos G."/>
            <person name="Danchin GJ E."/>
        </authorList>
    </citation>
    <scope>NUCLEOTIDE SEQUENCE [LARGE SCALE GENOMIC DNA]</scope>
</reference>
<dbReference type="PANTHER" id="PTHR23021:SF11">
    <property type="entry name" value="SERPENTINE RECEPTOR, CLASS T"/>
    <property type="match status" value="1"/>
</dbReference>
<dbReference type="SUPFAM" id="SSF81321">
    <property type="entry name" value="Family A G protein-coupled receptor-like"/>
    <property type="match status" value="1"/>
</dbReference>
<feature type="transmembrane region" description="Helical" evidence="1">
    <location>
        <begin position="274"/>
        <end position="295"/>
    </location>
</feature>
<dbReference type="Proteomes" id="UP000580250">
    <property type="component" value="Unassembled WGS sequence"/>
</dbReference>
<sequence>MEFILWNREEFDRVYNCTGINVDDIPIEQRRYPIAAIICIILGCIYYPLYFPCIYSFWKNRAKNPCYILLIYLSILDICTLWGPTFAHGFFSLTGVVYCSSPKLTYFVGTAYLFLWAAECSADLILGINRCIEMAFPNISKKLFHNNRIYIWIIFCTLYGIYWLLFRHPYIFNGITFQVLFDPLIGYKPFRIEFFQEDLKEFTIHNTILAIGSPVIYFTFSLCFFFKARELINVVSKEEKMVFIQVFIVSMFNTSAGIVYAYNMNHADHGILPVMIAHFSWLHIHGFPPVIYLTLNKTVRTDTKILFRKLFTSFKTNRNRVSTLAGYTNNNQIE</sequence>
<feature type="transmembrane region" description="Helical" evidence="1">
    <location>
        <begin position="149"/>
        <end position="166"/>
    </location>
</feature>
<feature type="transmembrane region" description="Helical" evidence="1">
    <location>
        <begin position="208"/>
        <end position="229"/>
    </location>
</feature>
<accession>A0A6V7WVQ3</accession>
<feature type="transmembrane region" description="Helical" evidence="1">
    <location>
        <begin position="104"/>
        <end position="128"/>
    </location>
</feature>
<dbReference type="InterPro" id="IPR019425">
    <property type="entry name" value="7TM_GPCR_serpentine_rcpt_Srt"/>
</dbReference>
<organism evidence="2 3">
    <name type="scientific">Meloidogyne enterolobii</name>
    <name type="common">Root-knot nematode worm</name>
    <name type="synonym">Meloidogyne mayaguensis</name>
    <dbReference type="NCBI Taxonomy" id="390850"/>
    <lineage>
        <taxon>Eukaryota</taxon>
        <taxon>Metazoa</taxon>
        <taxon>Ecdysozoa</taxon>
        <taxon>Nematoda</taxon>
        <taxon>Chromadorea</taxon>
        <taxon>Rhabditida</taxon>
        <taxon>Tylenchina</taxon>
        <taxon>Tylenchomorpha</taxon>
        <taxon>Tylenchoidea</taxon>
        <taxon>Meloidogynidae</taxon>
        <taxon>Meloidogyninae</taxon>
        <taxon>Meloidogyne</taxon>
    </lineage>
</organism>
<keyword evidence="1" id="KW-1133">Transmembrane helix</keyword>
<protein>
    <submittedName>
        <fullName evidence="2">Uncharacterized protein</fullName>
    </submittedName>
</protein>
<dbReference type="Pfam" id="PF10321">
    <property type="entry name" value="7TM_GPCR_Srt"/>
    <property type="match status" value="1"/>
</dbReference>
<proteinExistence type="predicted"/>
<gene>
    <name evidence="2" type="ORF">MENT_LOCUS43846</name>
</gene>
<feature type="transmembrane region" description="Helical" evidence="1">
    <location>
        <begin position="32"/>
        <end position="54"/>
    </location>
</feature>
<name>A0A6V7WVQ3_MELEN</name>
<dbReference type="Gene3D" id="1.20.1070.10">
    <property type="entry name" value="Rhodopsin 7-helix transmembrane proteins"/>
    <property type="match status" value="1"/>
</dbReference>
<evidence type="ECO:0000313" key="2">
    <source>
        <dbReference type="EMBL" id="CAD2191022.1"/>
    </source>
</evidence>
<keyword evidence="1" id="KW-0472">Membrane</keyword>
<feature type="transmembrane region" description="Helical" evidence="1">
    <location>
        <begin position="241"/>
        <end position="262"/>
    </location>
</feature>
<comment type="caution">
    <text evidence="2">The sequence shown here is derived from an EMBL/GenBank/DDBJ whole genome shotgun (WGS) entry which is preliminary data.</text>
</comment>
<feature type="transmembrane region" description="Helical" evidence="1">
    <location>
        <begin position="66"/>
        <end position="84"/>
    </location>
</feature>
<dbReference type="AlphaFoldDB" id="A0A6V7WVQ3"/>
<dbReference type="EMBL" id="CAJEWN010000849">
    <property type="protein sequence ID" value="CAD2191022.1"/>
    <property type="molecule type" value="Genomic_DNA"/>
</dbReference>
<dbReference type="PANTHER" id="PTHR23021">
    <property type="entry name" value="SERPENTINE RECEPTOR, CLASS T"/>
    <property type="match status" value="1"/>
</dbReference>
<keyword evidence="1" id="KW-0812">Transmembrane</keyword>
<evidence type="ECO:0000313" key="3">
    <source>
        <dbReference type="Proteomes" id="UP000580250"/>
    </source>
</evidence>